<keyword evidence="2" id="KW-1185">Reference proteome</keyword>
<dbReference type="EMBL" id="JAEUBD010001178">
    <property type="protein sequence ID" value="KAH3664659.1"/>
    <property type="molecule type" value="Genomic_DNA"/>
</dbReference>
<reference evidence="1" key="1">
    <citation type="journal article" date="2021" name="Open Biol.">
        <title>Shared evolutionary footprints suggest mitochondrial oxidative damage underlies multiple complex I losses in fungi.</title>
        <authorList>
            <person name="Schikora-Tamarit M.A."/>
            <person name="Marcet-Houben M."/>
            <person name="Nosek J."/>
            <person name="Gabaldon T."/>
        </authorList>
    </citation>
    <scope>NUCLEOTIDE SEQUENCE</scope>
    <source>
        <strain evidence="1">NCAIM Y.01608</strain>
    </source>
</reference>
<dbReference type="AlphaFoldDB" id="A0A9P8P432"/>
<evidence type="ECO:0000313" key="2">
    <source>
        <dbReference type="Proteomes" id="UP000788993"/>
    </source>
</evidence>
<name>A0A9P8P432_9ASCO</name>
<reference evidence="1" key="2">
    <citation type="submission" date="2021-01" db="EMBL/GenBank/DDBJ databases">
        <authorList>
            <person name="Schikora-Tamarit M.A."/>
        </authorList>
    </citation>
    <scope>NUCLEOTIDE SEQUENCE</scope>
    <source>
        <strain evidence="1">NCAIM Y.01608</strain>
    </source>
</reference>
<accession>A0A9P8P432</accession>
<comment type="caution">
    <text evidence="1">The sequence shown here is derived from an EMBL/GenBank/DDBJ whole genome shotgun (WGS) entry which is preliminary data.</text>
</comment>
<protein>
    <submittedName>
        <fullName evidence="1">Uncharacterized protein</fullName>
    </submittedName>
</protein>
<gene>
    <name evidence="1" type="ORF">OGATHE_003474</name>
</gene>
<evidence type="ECO:0000313" key="1">
    <source>
        <dbReference type="EMBL" id="KAH3664659.1"/>
    </source>
</evidence>
<proteinExistence type="predicted"/>
<sequence>MGALQVADEANLAAKLLTESEADWVESVELSGNLTSLNLLGLGEPGSVLERNFFSVSAGASLFVERWHLVFTGVGCCDCDLCLSSSSSSSSSFILSDISWEGSNKVSVLAMERFRPSEGCTASLAESTSVESEVSEDIELAHFWWSLTDCLWFSFTGAKGIDAGFCFVCVENLKYCEK</sequence>
<dbReference type="Proteomes" id="UP000788993">
    <property type="component" value="Unassembled WGS sequence"/>
</dbReference>
<organism evidence="1 2">
    <name type="scientific">Ogataea polymorpha</name>
    <dbReference type="NCBI Taxonomy" id="460523"/>
    <lineage>
        <taxon>Eukaryota</taxon>
        <taxon>Fungi</taxon>
        <taxon>Dikarya</taxon>
        <taxon>Ascomycota</taxon>
        <taxon>Saccharomycotina</taxon>
        <taxon>Pichiomycetes</taxon>
        <taxon>Pichiales</taxon>
        <taxon>Pichiaceae</taxon>
        <taxon>Ogataea</taxon>
    </lineage>
</organism>